<keyword evidence="1" id="KW-0805">Transcription regulation</keyword>
<dbReference type="PANTHER" id="PTHR47894:SF1">
    <property type="entry name" value="HTH-TYPE TRANSCRIPTIONAL REGULATOR VQSM"/>
    <property type="match status" value="1"/>
</dbReference>
<name>A0ABT5KLK4_9BURK</name>
<sequence length="362" mass="40520">MQDRLTPSTRPAQELKKPRAQARFSAFEKIYTPLKIFAVVQVLAAQGVRPGDMLAHTDLTADALENPGTRTSLAQFLAVCRNAQRLTHHTAWALHVGRRLRPTSYGLYGYALMCSSSLRVAFDQSLRHRLLATPVLPIHWTEESDTATWHLPAFDTLQLPDLDHDLYVCLLEMQAAIHVTLIQDAMGDWCRPLQVLSTAPRPPHADEMSTLFGCPVLFEQARNELQYERKWLDRPPQLAHPITASEMSATCARMIEDIQHGAGLSRKVCEALTRTPGVFPSIEAIAKVLNMNARTLRRNLEEEGTAYSTLLADVRRSLALDYLSQSPLSVSDIAAALGFSEAASFRHAFKRWTGKTPAQFRR</sequence>
<dbReference type="PROSITE" id="PS01124">
    <property type="entry name" value="HTH_ARAC_FAMILY_2"/>
    <property type="match status" value="1"/>
</dbReference>
<dbReference type="InterPro" id="IPR018060">
    <property type="entry name" value="HTH_AraC"/>
</dbReference>
<dbReference type="SMART" id="SM00342">
    <property type="entry name" value="HTH_ARAC"/>
    <property type="match status" value="1"/>
</dbReference>
<gene>
    <name evidence="5" type="ORF">PRZ01_01145</name>
</gene>
<evidence type="ECO:0000259" key="4">
    <source>
        <dbReference type="PROSITE" id="PS01124"/>
    </source>
</evidence>
<keyword evidence="3" id="KW-0804">Transcription</keyword>
<feature type="domain" description="HTH araC/xylS-type" evidence="4">
    <location>
        <begin position="266"/>
        <end position="362"/>
    </location>
</feature>
<dbReference type="Proteomes" id="UP001219862">
    <property type="component" value="Unassembled WGS sequence"/>
</dbReference>
<dbReference type="InterPro" id="IPR032687">
    <property type="entry name" value="AraC-type_N"/>
</dbReference>
<evidence type="ECO:0000313" key="6">
    <source>
        <dbReference type="Proteomes" id="UP001219862"/>
    </source>
</evidence>
<keyword evidence="2" id="KW-0238">DNA-binding</keyword>
<dbReference type="PRINTS" id="PR00032">
    <property type="entry name" value="HTHARAC"/>
</dbReference>
<dbReference type="Pfam" id="PF12833">
    <property type="entry name" value="HTH_18"/>
    <property type="match status" value="1"/>
</dbReference>
<dbReference type="RefSeq" id="WP_273594908.1">
    <property type="nucleotide sequence ID" value="NZ_JAQQXS010000001.1"/>
</dbReference>
<dbReference type="EMBL" id="JAQQXS010000001">
    <property type="protein sequence ID" value="MDC8783795.1"/>
    <property type="molecule type" value="Genomic_DNA"/>
</dbReference>
<dbReference type="InterPro" id="IPR020449">
    <property type="entry name" value="Tscrpt_reg_AraC-type_HTH"/>
</dbReference>
<evidence type="ECO:0000256" key="2">
    <source>
        <dbReference type="ARBA" id="ARBA00023125"/>
    </source>
</evidence>
<dbReference type="InterPro" id="IPR009057">
    <property type="entry name" value="Homeodomain-like_sf"/>
</dbReference>
<dbReference type="PANTHER" id="PTHR47894">
    <property type="entry name" value="HTH-TYPE TRANSCRIPTIONAL REGULATOR GADX"/>
    <property type="match status" value="1"/>
</dbReference>
<keyword evidence="6" id="KW-1185">Reference proteome</keyword>
<evidence type="ECO:0000313" key="5">
    <source>
        <dbReference type="EMBL" id="MDC8783795.1"/>
    </source>
</evidence>
<dbReference type="SUPFAM" id="SSF46689">
    <property type="entry name" value="Homeodomain-like"/>
    <property type="match status" value="1"/>
</dbReference>
<dbReference type="Gene3D" id="1.10.10.60">
    <property type="entry name" value="Homeodomain-like"/>
    <property type="match status" value="1"/>
</dbReference>
<reference evidence="5 6" key="1">
    <citation type="submission" date="2022-10" db="EMBL/GenBank/DDBJ databases">
        <title>paucibacter sp. hw8 Genome sequencing.</title>
        <authorList>
            <person name="Park S."/>
        </authorList>
    </citation>
    <scope>NUCLEOTIDE SEQUENCE [LARGE SCALE GENOMIC DNA]</scope>
    <source>
        <strain evidence="6">hw8</strain>
    </source>
</reference>
<organism evidence="5 6">
    <name type="scientific">Roseateles koreensis</name>
    <dbReference type="NCBI Taxonomy" id="2987526"/>
    <lineage>
        <taxon>Bacteria</taxon>
        <taxon>Pseudomonadati</taxon>
        <taxon>Pseudomonadota</taxon>
        <taxon>Betaproteobacteria</taxon>
        <taxon>Burkholderiales</taxon>
        <taxon>Sphaerotilaceae</taxon>
        <taxon>Roseateles</taxon>
    </lineage>
</organism>
<accession>A0ABT5KLK4</accession>
<dbReference type="Pfam" id="PF12625">
    <property type="entry name" value="Arabinose_bd"/>
    <property type="match status" value="1"/>
</dbReference>
<proteinExistence type="predicted"/>
<evidence type="ECO:0000256" key="1">
    <source>
        <dbReference type="ARBA" id="ARBA00023015"/>
    </source>
</evidence>
<protein>
    <submittedName>
        <fullName evidence="5">AraC family transcriptional regulator</fullName>
    </submittedName>
</protein>
<comment type="caution">
    <text evidence="5">The sequence shown here is derived from an EMBL/GenBank/DDBJ whole genome shotgun (WGS) entry which is preliminary data.</text>
</comment>
<evidence type="ECO:0000256" key="3">
    <source>
        <dbReference type="ARBA" id="ARBA00023163"/>
    </source>
</evidence>